<evidence type="ECO:0000313" key="3">
    <source>
        <dbReference type="Proteomes" id="UP001317322"/>
    </source>
</evidence>
<feature type="transmembrane region" description="Helical" evidence="1">
    <location>
        <begin position="179"/>
        <end position="197"/>
    </location>
</feature>
<keyword evidence="1" id="KW-0472">Membrane</keyword>
<dbReference type="RefSeq" id="WP_227564033.1">
    <property type="nucleotide sequence ID" value="NZ_CP101989.1"/>
</dbReference>
<name>A0ABY5K7N5_9CELL</name>
<sequence length="207" mass="21542">MERLPGLLAGEPVYWIERVTDLGGGVLRTELGFSDVAAHPYEDLVAGTVALLQGVPGVEQVIHEDREVLLVDSRGVPVERIGDLVDRFWFEHLPSTPIDPEFETDPADVLASPWPSAPPAPYGALPAPTTPSGGPTLAGLRAAVALPPSRARMWTYLVCGAVPLVGGTLQALTPGGGSGAVPMALGAIGVAIGVRIARRRRADPAAP</sequence>
<dbReference type="Proteomes" id="UP001317322">
    <property type="component" value="Chromosome"/>
</dbReference>
<dbReference type="EMBL" id="CP101989">
    <property type="protein sequence ID" value="UUI65940.1"/>
    <property type="molecule type" value="Genomic_DNA"/>
</dbReference>
<evidence type="ECO:0000313" key="2">
    <source>
        <dbReference type="EMBL" id="UUI65940.1"/>
    </source>
</evidence>
<proteinExistence type="predicted"/>
<organism evidence="2 3">
    <name type="scientific">Cellulomonas wangsupingiae</name>
    <dbReference type="NCBI Taxonomy" id="2968085"/>
    <lineage>
        <taxon>Bacteria</taxon>
        <taxon>Bacillati</taxon>
        <taxon>Actinomycetota</taxon>
        <taxon>Actinomycetes</taxon>
        <taxon>Micrococcales</taxon>
        <taxon>Cellulomonadaceae</taxon>
        <taxon>Cellulomonas</taxon>
    </lineage>
</organism>
<keyword evidence="1" id="KW-1133">Transmembrane helix</keyword>
<accession>A0ABY5K7N5</accession>
<keyword evidence="3" id="KW-1185">Reference proteome</keyword>
<gene>
    <name evidence="2" type="ORF">NP075_04180</name>
</gene>
<reference evidence="2 3" key="1">
    <citation type="submission" date="2022-07" db="EMBL/GenBank/DDBJ databases">
        <title>Novel species in genus cellulomonas.</title>
        <authorList>
            <person name="Ye L."/>
        </authorList>
    </citation>
    <scope>NUCLEOTIDE SEQUENCE [LARGE SCALE GENOMIC DNA]</scope>
    <source>
        <strain evidence="3">zg-Y908</strain>
    </source>
</reference>
<protein>
    <recommendedName>
        <fullName evidence="4">Type VII secretion integral membrane protein EccD</fullName>
    </recommendedName>
</protein>
<evidence type="ECO:0008006" key="4">
    <source>
        <dbReference type="Google" id="ProtNLM"/>
    </source>
</evidence>
<keyword evidence="1" id="KW-0812">Transmembrane</keyword>
<evidence type="ECO:0000256" key="1">
    <source>
        <dbReference type="SAM" id="Phobius"/>
    </source>
</evidence>